<reference evidence="2 3" key="1">
    <citation type="submission" date="2016-11" db="EMBL/GenBank/DDBJ databases">
        <title>Trade-off between light-utilization and light-protection in marine flavobacteria.</title>
        <authorList>
            <person name="Kumagai Y."/>
        </authorList>
    </citation>
    <scope>NUCLEOTIDE SEQUENCE [LARGE SCALE GENOMIC DNA]</scope>
    <source>
        <strain evidence="2 3">ATCC 700397</strain>
    </source>
</reference>
<dbReference type="PROSITE" id="PS51257">
    <property type="entry name" value="PROKAR_LIPOPROTEIN"/>
    <property type="match status" value="1"/>
</dbReference>
<dbReference type="RefSeq" id="WP_104810061.1">
    <property type="nucleotide sequence ID" value="NZ_MQUA01000013.1"/>
</dbReference>
<name>A0A2S7KZ30_9FLAO</name>
<dbReference type="EMBL" id="MQUA01000013">
    <property type="protein sequence ID" value="PQB07856.1"/>
    <property type="molecule type" value="Genomic_DNA"/>
</dbReference>
<dbReference type="Pfam" id="PF14064">
    <property type="entry name" value="HmuY"/>
    <property type="match status" value="1"/>
</dbReference>
<evidence type="ECO:0000313" key="3">
    <source>
        <dbReference type="Proteomes" id="UP000239522"/>
    </source>
</evidence>
<dbReference type="InterPro" id="IPR025921">
    <property type="entry name" value="HmuY"/>
</dbReference>
<feature type="signal peptide" evidence="1">
    <location>
        <begin position="1"/>
        <end position="21"/>
    </location>
</feature>
<dbReference type="CDD" id="cd12105">
    <property type="entry name" value="HmuY"/>
    <property type="match status" value="1"/>
</dbReference>
<keyword evidence="3" id="KW-1185">Reference proteome</keyword>
<sequence>MRTFKTLTLVAIAILGFTSCSDDDDSMPLLVVESEQVINLHAPQTTDFTTNPPTTAGDFVKFDFSTGTITTSETDWDIAFRGTTILVNGGATSGIAEEPTRTGNAGAYIENSTFANVTAVTETSFTQDSTTGFAIPSGSGNGWYTYAGPPTHLINPTAGKVLVFRTADNKYAKVEILNYYKDNDSSNPDNSRYFTFNYVYQPNDGVTTFE</sequence>
<proteinExistence type="predicted"/>
<dbReference type="AlphaFoldDB" id="A0A2S7KZ30"/>
<protein>
    <recommendedName>
        <fullName evidence="4">HmuY protein</fullName>
    </recommendedName>
</protein>
<evidence type="ECO:0000313" key="2">
    <source>
        <dbReference type="EMBL" id="PQB07856.1"/>
    </source>
</evidence>
<gene>
    <name evidence="2" type="ORF">BST83_12365</name>
</gene>
<evidence type="ECO:0000256" key="1">
    <source>
        <dbReference type="SAM" id="SignalP"/>
    </source>
</evidence>
<comment type="caution">
    <text evidence="2">The sequence shown here is derived from an EMBL/GenBank/DDBJ whole genome shotgun (WGS) entry which is preliminary data.</text>
</comment>
<dbReference type="OrthoDB" id="5510929at2"/>
<keyword evidence="1" id="KW-0732">Signal</keyword>
<accession>A0A2S7KZ30</accession>
<evidence type="ECO:0008006" key="4">
    <source>
        <dbReference type="Google" id="ProtNLM"/>
    </source>
</evidence>
<dbReference type="Proteomes" id="UP000239522">
    <property type="component" value="Unassembled WGS sequence"/>
</dbReference>
<feature type="chain" id="PRO_5015617159" description="HmuY protein" evidence="1">
    <location>
        <begin position="22"/>
        <end position="210"/>
    </location>
</feature>
<organism evidence="2 3">
    <name type="scientific">Polaribacter filamentus</name>
    <dbReference type="NCBI Taxonomy" id="53483"/>
    <lineage>
        <taxon>Bacteria</taxon>
        <taxon>Pseudomonadati</taxon>
        <taxon>Bacteroidota</taxon>
        <taxon>Flavobacteriia</taxon>
        <taxon>Flavobacteriales</taxon>
        <taxon>Flavobacteriaceae</taxon>
    </lineage>
</organism>